<reference evidence="1" key="1">
    <citation type="journal article" date="2023" name="IScience">
        <title>Live-bearing cockroach genome reveals convergent evolutionary mechanisms linked to viviparity in insects and beyond.</title>
        <authorList>
            <person name="Fouks B."/>
            <person name="Harrison M.C."/>
            <person name="Mikhailova A.A."/>
            <person name="Marchal E."/>
            <person name="English S."/>
            <person name="Carruthers M."/>
            <person name="Jennings E.C."/>
            <person name="Chiamaka E.L."/>
            <person name="Frigard R.A."/>
            <person name="Pippel M."/>
            <person name="Attardo G.M."/>
            <person name="Benoit J.B."/>
            <person name="Bornberg-Bauer E."/>
            <person name="Tobe S.S."/>
        </authorList>
    </citation>
    <scope>NUCLEOTIDE SEQUENCE</scope>
    <source>
        <strain evidence="1">Stay&amp;Tobe</strain>
    </source>
</reference>
<organism evidence="1 2">
    <name type="scientific">Diploptera punctata</name>
    <name type="common">Pacific beetle cockroach</name>
    <dbReference type="NCBI Taxonomy" id="6984"/>
    <lineage>
        <taxon>Eukaryota</taxon>
        <taxon>Metazoa</taxon>
        <taxon>Ecdysozoa</taxon>
        <taxon>Arthropoda</taxon>
        <taxon>Hexapoda</taxon>
        <taxon>Insecta</taxon>
        <taxon>Pterygota</taxon>
        <taxon>Neoptera</taxon>
        <taxon>Polyneoptera</taxon>
        <taxon>Dictyoptera</taxon>
        <taxon>Blattodea</taxon>
        <taxon>Blaberoidea</taxon>
        <taxon>Blaberidae</taxon>
        <taxon>Diplopterinae</taxon>
        <taxon>Diploptera</taxon>
    </lineage>
</organism>
<gene>
    <name evidence="1" type="ORF">L9F63_024068</name>
</gene>
<accession>A0AAD8E8M4</accession>
<evidence type="ECO:0000313" key="2">
    <source>
        <dbReference type="Proteomes" id="UP001233999"/>
    </source>
</evidence>
<proteinExistence type="predicted"/>
<sequence length="85" mass="9622">CSNSAFECRGGSKTQKLSIKHKGFRLGSNSTCTHACQNNNNKLSSLSLLFRRHLPLYHYSTGTNVVSQTQSFKRNRTWRNDTDNA</sequence>
<protein>
    <submittedName>
        <fullName evidence="1">Uncharacterized protein</fullName>
    </submittedName>
</protein>
<dbReference type="EMBL" id="JASPKZ010008172">
    <property type="protein sequence ID" value="KAJ9580754.1"/>
    <property type="molecule type" value="Genomic_DNA"/>
</dbReference>
<evidence type="ECO:0000313" key="1">
    <source>
        <dbReference type="EMBL" id="KAJ9580754.1"/>
    </source>
</evidence>
<feature type="non-terminal residue" evidence="1">
    <location>
        <position position="1"/>
    </location>
</feature>
<name>A0AAD8E8M4_DIPPU</name>
<dbReference type="Proteomes" id="UP001233999">
    <property type="component" value="Unassembled WGS sequence"/>
</dbReference>
<keyword evidence="2" id="KW-1185">Reference proteome</keyword>
<reference evidence="1" key="2">
    <citation type="submission" date="2023-05" db="EMBL/GenBank/DDBJ databases">
        <authorList>
            <person name="Fouks B."/>
        </authorList>
    </citation>
    <scope>NUCLEOTIDE SEQUENCE</scope>
    <source>
        <strain evidence="1">Stay&amp;Tobe</strain>
        <tissue evidence="1">Testes</tissue>
    </source>
</reference>
<dbReference type="AlphaFoldDB" id="A0AAD8E8M4"/>
<comment type="caution">
    <text evidence="1">The sequence shown here is derived from an EMBL/GenBank/DDBJ whole genome shotgun (WGS) entry which is preliminary data.</text>
</comment>